<sequence>MEATSNAETTGDSHDDDIALLATIPPTMTQNEIGDEWHRSDLQLREDVQLEDVGLPSNVFNEATTLSMPEDEAFCCLCQRDSQGEADAQELHFCARLEKCSYAFHTMCLDDLVNSAPTGQNNVLCPLCKAIICKRRRAQPVIHEGREQPEGEEYMKSEEGYVETNEEDEQ</sequence>
<gene>
    <name evidence="4" type="ORF">ALTATR162_LOCUS4037</name>
</gene>
<dbReference type="GeneID" id="67015660"/>
<dbReference type="PROSITE" id="PS50089">
    <property type="entry name" value="ZF_RING_2"/>
    <property type="match status" value="1"/>
</dbReference>
<feature type="compositionally biased region" description="Basic and acidic residues" evidence="2">
    <location>
        <begin position="143"/>
        <end position="159"/>
    </location>
</feature>
<accession>A0A8J2I7L9</accession>
<keyword evidence="5" id="KW-1185">Reference proteome</keyword>
<dbReference type="GO" id="GO:0008270">
    <property type="term" value="F:zinc ion binding"/>
    <property type="evidence" value="ECO:0007669"/>
    <property type="project" value="UniProtKB-KW"/>
</dbReference>
<evidence type="ECO:0000256" key="1">
    <source>
        <dbReference type="PROSITE-ProRule" id="PRU00175"/>
    </source>
</evidence>
<dbReference type="OrthoDB" id="21204at2759"/>
<dbReference type="Gene3D" id="3.30.40.10">
    <property type="entry name" value="Zinc/RING finger domain, C3HC4 (zinc finger)"/>
    <property type="match status" value="1"/>
</dbReference>
<proteinExistence type="predicted"/>
<dbReference type="AlphaFoldDB" id="A0A8J2I7L9"/>
<dbReference type="Proteomes" id="UP000676310">
    <property type="component" value="Unassembled WGS sequence"/>
</dbReference>
<keyword evidence="1" id="KW-0862">Zinc</keyword>
<feature type="domain" description="RING-type" evidence="3">
    <location>
        <begin position="75"/>
        <end position="129"/>
    </location>
</feature>
<keyword evidence="1" id="KW-0479">Metal-binding</keyword>
<feature type="compositionally biased region" description="Acidic residues" evidence="2">
    <location>
        <begin position="160"/>
        <end position="170"/>
    </location>
</feature>
<dbReference type="RefSeq" id="XP_043167582.1">
    <property type="nucleotide sequence ID" value="XM_043311647.1"/>
</dbReference>
<reference evidence="4" key="1">
    <citation type="submission" date="2021-05" db="EMBL/GenBank/DDBJ databases">
        <authorList>
            <person name="Stam R."/>
        </authorList>
    </citation>
    <scope>NUCLEOTIDE SEQUENCE</scope>
    <source>
        <strain evidence="4">CS162</strain>
    </source>
</reference>
<protein>
    <recommendedName>
        <fullName evidence="3">RING-type domain-containing protein</fullName>
    </recommendedName>
</protein>
<comment type="caution">
    <text evidence="4">The sequence shown here is derived from an EMBL/GenBank/DDBJ whole genome shotgun (WGS) entry which is preliminary data.</text>
</comment>
<keyword evidence="1" id="KW-0863">Zinc-finger</keyword>
<feature type="region of interest" description="Disordered" evidence="2">
    <location>
        <begin position="143"/>
        <end position="170"/>
    </location>
</feature>
<organism evidence="4 5">
    <name type="scientific">Alternaria atra</name>
    <dbReference type="NCBI Taxonomy" id="119953"/>
    <lineage>
        <taxon>Eukaryota</taxon>
        <taxon>Fungi</taxon>
        <taxon>Dikarya</taxon>
        <taxon>Ascomycota</taxon>
        <taxon>Pezizomycotina</taxon>
        <taxon>Dothideomycetes</taxon>
        <taxon>Pleosporomycetidae</taxon>
        <taxon>Pleosporales</taxon>
        <taxon>Pleosporineae</taxon>
        <taxon>Pleosporaceae</taxon>
        <taxon>Alternaria</taxon>
        <taxon>Alternaria sect. Ulocladioides</taxon>
    </lineage>
</organism>
<dbReference type="SUPFAM" id="SSF57850">
    <property type="entry name" value="RING/U-box"/>
    <property type="match status" value="1"/>
</dbReference>
<evidence type="ECO:0000259" key="3">
    <source>
        <dbReference type="PROSITE" id="PS50089"/>
    </source>
</evidence>
<evidence type="ECO:0000256" key="2">
    <source>
        <dbReference type="SAM" id="MobiDB-lite"/>
    </source>
</evidence>
<dbReference type="EMBL" id="CAJRGZ010000017">
    <property type="protein sequence ID" value="CAG5156201.1"/>
    <property type="molecule type" value="Genomic_DNA"/>
</dbReference>
<dbReference type="InterPro" id="IPR001841">
    <property type="entry name" value="Znf_RING"/>
</dbReference>
<dbReference type="InterPro" id="IPR013083">
    <property type="entry name" value="Znf_RING/FYVE/PHD"/>
</dbReference>
<evidence type="ECO:0000313" key="4">
    <source>
        <dbReference type="EMBL" id="CAG5156201.1"/>
    </source>
</evidence>
<evidence type="ECO:0000313" key="5">
    <source>
        <dbReference type="Proteomes" id="UP000676310"/>
    </source>
</evidence>
<name>A0A8J2I7L9_9PLEO</name>